<protein>
    <submittedName>
        <fullName evidence="3">Uncharacterized protein</fullName>
    </submittedName>
</protein>
<sequence length="524" mass="59451">MKQFMLVSMLVILFINKQYAQTKLFKEVGNSISSSIKAIIQDDNLVGYLSFTQLERANADSFHYRLTIMDENLNDIGELNFTELKLDLQAVAFEQDVLCLAYLKSNFVGYGAKKRRERKEQLSNASLSIHTQFVSLDGKIITSNTVKANVKIMSAYNTGYDREKIDDRVLKHPIQLKNMRGKGFACFYGDDNKCYVSVLNTAGKSIWSNDFMQDAENFVMLVSQQDIYLLYKKDQKLLEGGYWLTGYNVENNTAFAKYDLRDKNGHSFSVRAFGNDPVTGRPYLAGMILHNRKGNANMTVKQLAHGPYIGAFTAQIKHSGTSDIESVISDWSTRSQSEFSSKGRYQPTKSFILFQPAFKDYDGNAYFAGTSFKRKPRWGAIGATVITSPLIIPPLWILMLAGTQKIQTREALLFKQDKKGNLSYVNAIPSAHSGYLTGKMSLFQHMSLPEYYMVMNSDTKSNYLVVSDRKNVNIYSINQQKVIRTIPRKDGSVTTTIYTAKEGHVMVSEYNQKERTRKFSIESL</sequence>
<keyword evidence="4" id="KW-1185">Reference proteome</keyword>
<evidence type="ECO:0000256" key="2">
    <source>
        <dbReference type="SAM" id="SignalP"/>
    </source>
</evidence>
<keyword evidence="1" id="KW-0812">Transmembrane</keyword>
<dbReference type="Pfam" id="PF20559">
    <property type="entry name" value="DUF6770"/>
    <property type="match status" value="1"/>
</dbReference>
<reference evidence="3 4" key="1">
    <citation type="submission" date="2021-08" db="EMBL/GenBank/DDBJ databases">
        <title>The genome sequence of Chitinophaga sp. B61.</title>
        <authorList>
            <person name="Zhang X."/>
        </authorList>
    </citation>
    <scope>NUCLEOTIDE SEQUENCE [LARGE SCALE GENOMIC DNA]</scope>
    <source>
        <strain evidence="3 4">B61</strain>
    </source>
</reference>
<dbReference type="RefSeq" id="WP_220253302.1">
    <property type="nucleotide sequence ID" value="NZ_JAICCF010000006.1"/>
</dbReference>
<accession>A0ABS7GMQ0</accession>
<dbReference type="Proteomes" id="UP000812961">
    <property type="component" value="Unassembled WGS sequence"/>
</dbReference>
<evidence type="ECO:0000256" key="1">
    <source>
        <dbReference type="SAM" id="Phobius"/>
    </source>
</evidence>
<comment type="caution">
    <text evidence="3">The sequence shown here is derived from an EMBL/GenBank/DDBJ whole genome shotgun (WGS) entry which is preliminary data.</text>
</comment>
<proteinExistence type="predicted"/>
<keyword evidence="2" id="KW-0732">Signal</keyword>
<gene>
    <name evidence="3" type="ORF">K1Y79_26795</name>
</gene>
<feature type="transmembrane region" description="Helical" evidence="1">
    <location>
        <begin position="378"/>
        <end position="401"/>
    </location>
</feature>
<dbReference type="EMBL" id="JAICCF010000006">
    <property type="protein sequence ID" value="MBW8687973.1"/>
    <property type="molecule type" value="Genomic_DNA"/>
</dbReference>
<feature type="chain" id="PRO_5045403970" evidence="2">
    <location>
        <begin position="21"/>
        <end position="524"/>
    </location>
</feature>
<dbReference type="InterPro" id="IPR046661">
    <property type="entry name" value="DUF6770"/>
</dbReference>
<name>A0ABS7GMQ0_9BACT</name>
<organism evidence="3 4">
    <name type="scientific">Chitinophaga rhizophila</name>
    <dbReference type="NCBI Taxonomy" id="2866212"/>
    <lineage>
        <taxon>Bacteria</taxon>
        <taxon>Pseudomonadati</taxon>
        <taxon>Bacteroidota</taxon>
        <taxon>Chitinophagia</taxon>
        <taxon>Chitinophagales</taxon>
        <taxon>Chitinophagaceae</taxon>
        <taxon>Chitinophaga</taxon>
    </lineage>
</organism>
<evidence type="ECO:0000313" key="3">
    <source>
        <dbReference type="EMBL" id="MBW8687973.1"/>
    </source>
</evidence>
<feature type="signal peptide" evidence="2">
    <location>
        <begin position="1"/>
        <end position="20"/>
    </location>
</feature>
<evidence type="ECO:0000313" key="4">
    <source>
        <dbReference type="Proteomes" id="UP000812961"/>
    </source>
</evidence>
<keyword evidence="1" id="KW-0472">Membrane</keyword>
<keyword evidence="1" id="KW-1133">Transmembrane helix</keyword>